<reference evidence="2" key="1">
    <citation type="submission" date="2016-11" db="UniProtKB">
        <authorList>
            <consortium name="WormBaseParasite"/>
        </authorList>
    </citation>
    <scope>IDENTIFICATION</scope>
</reference>
<dbReference type="AlphaFoldDB" id="A0A1I7WBX9"/>
<proteinExistence type="predicted"/>
<organism evidence="1 2">
    <name type="scientific">Heterorhabditis bacteriophora</name>
    <name type="common">Entomopathogenic nematode worm</name>
    <dbReference type="NCBI Taxonomy" id="37862"/>
    <lineage>
        <taxon>Eukaryota</taxon>
        <taxon>Metazoa</taxon>
        <taxon>Ecdysozoa</taxon>
        <taxon>Nematoda</taxon>
        <taxon>Chromadorea</taxon>
        <taxon>Rhabditida</taxon>
        <taxon>Rhabditina</taxon>
        <taxon>Rhabditomorpha</taxon>
        <taxon>Strongyloidea</taxon>
        <taxon>Heterorhabditidae</taxon>
        <taxon>Heterorhabditis</taxon>
    </lineage>
</organism>
<evidence type="ECO:0000313" key="2">
    <source>
        <dbReference type="WBParaSite" id="Hba_02177"/>
    </source>
</evidence>
<dbReference type="WBParaSite" id="Hba_02177">
    <property type="protein sequence ID" value="Hba_02177"/>
    <property type="gene ID" value="Hba_02177"/>
</dbReference>
<protein>
    <submittedName>
        <fullName evidence="2">CNH domain-containing protein</fullName>
    </submittedName>
</protein>
<accession>A0A1I7WBX9</accession>
<sequence length="495" mass="56371">MRLQLREISDSLHGKSFVMASYNRRNIIIFENNSLFILCGFTQRSGKAEYVRNVKIELSPPLPRDVLITGMTVMDNGTMLAMWGPKGVFVVRMNSDLLSLRDNYQSIKNDYFCEIYSMDKPIDFPSVKIDYASLLLAGEEQMGSSMSNTYGLFKSIVSFDFATSINGYPVVMAIDFEGEMYSSVVDFTAVISAGKLLSHIIAVPGENASYEYVFNVFNFSILCFESHAILSLINLMLILIITRLFLHDQLQLPTDAYKDIYMWDSDRDGTYLVSTHLRLYYIDILHWIRDYKNALDARFDITRFGPPLTAVIEDSLGKKIVPFQTEVERILIKKQALPTIVCNDSLSEEALLSGLQSYTAAFSKNLQLDKEALELAVKRLFTPNSHLLEELTNIYHFRVVDIQNEAAVLVEQKQVINQRLLEMQTYSIKIPQVCIAKRPNNSILIEKIILLCSISVKLMSAFPRNHSQEISCLVKRVEALDEQLSKLNLRTSEAF</sequence>
<evidence type="ECO:0000313" key="1">
    <source>
        <dbReference type="Proteomes" id="UP000095283"/>
    </source>
</evidence>
<dbReference type="Proteomes" id="UP000095283">
    <property type="component" value="Unplaced"/>
</dbReference>
<keyword evidence="1" id="KW-1185">Reference proteome</keyword>
<name>A0A1I7WBX9_HETBA</name>